<dbReference type="GO" id="GO:0006508">
    <property type="term" value="P:proteolysis"/>
    <property type="evidence" value="ECO:0007669"/>
    <property type="project" value="UniProtKB-KW"/>
</dbReference>
<dbReference type="InterPro" id="IPR001375">
    <property type="entry name" value="Peptidase_S9_cat"/>
</dbReference>
<feature type="chain" id="PRO_5019504078" description="Dipeptidyl-peptidase V" evidence="7">
    <location>
        <begin position="16"/>
        <end position="692"/>
    </location>
</feature>
<evidence type="ECO:0000256" key="3">
    <source>
        <dbReference type="ARBA" id="ARBA00022729"/>
    </source>
</evidence>
<dbReference type="InterPro" id="IPR029058">
    <property type="entry name" value="AB_hydrolase_fold"/>
</dbReference>
<dbReference type="OrthoDB" id="416344at2759"/>
<evidence type="ECO:0000259" key="8">
    <source>
        <dbReference type="Pfam" id="PF00326"/>
    </source>
</evidence>
<feature type="domain" description="Peptidase S9 prolyl oligopeptidase catalytic" evidence="8">
    <location>
        <begin position="453"/>
        <end position="663"/>
    </location>
</feature>
<dbReference type="PANTHER" id="PTHR42776:SF13">
    <property type="entry name" value="DIPEPTIDYL-PEPTIDASE 5"/>
    <property type="match status" value="1"/>
</dbReference>
<protein>
    <recommendedName>
        <fullName evidence="5">Dipeptidyl-peptidase V</fullName>
    </recommendedName>
</protein>
<sequence>MRPLLLLLALGLAAARDAFTPEDMLEAPRPHDAIPDPSGTKAIAVVDKWDGKRDVTTRSVYLLPLSKSVRDMDPELLFETTPSEASELLWIDDEIAYLNGTTLQTSTRTLFEFPLGTNPGSIKYTHGKVFFSAQVWTDGNFSRASEHDHAWEHRGDTGVVFDELFIRHWDTWRVPGKVWTIGSADLKHGTLVNVLNDTGLTSAMDPIEFDVDSTQLVIVIKTPHLNPATHTRTDVYSIPTSGGRAKHLSPHKHGAISSVSIGAHGQVAWLEMAKDGYESDRNVVVVYDKGEAIRWTEVWDRSPGSVKWAGESLLLLAYDEGREIPFYLSKPGHLPFPLVHDGSTTSIHELSPGTFLFTRNSLVSPSDAFLLDINAKGDKQPAIHRLTNWSGVYLGDRLDGLQGESFWFKGADDRDVHAWIVKPSGWTKGAKAKSYPLAFLIHGGPQSAWLDNWGLRWNVALFAAQGYFTVAVNPTGSTGYGQEFTDRIQKEWGSRPFKDLLAGYHAVLEEFPEIDPARTAALGASYGGYMVNWIQGHNDLFGFSALVCHDGIFDTTDAFYTTEEVWFPHQDFGGSPVEERGTYERWNPMNHVSEWSTPELVIHSGKDYCLVDSQGIAAFTALQYNGVPSRFLYFPDENHWVLKASNSRRWHHEVFRWLDEWVGEGKSGAATTTSSESESGLERGPGLVLQKE</sequence>
<evidence type="ECO:0000256" key="2">
    <source>
        <dbReference type="ARBA" id="ARBA00022670"/>
    </source>
</evidence>
<dbReference type="FunFam" id="3.40.50.1820:FF:000028">
    <property type="entry name" value="S9 family peptidase"/>
    <property type="match status" value="1"/>
</dbReference>
<dbReference type="EMBL" id="RSCD01000015">
    <property type="protein sequence ID" value="RSH88998.1"/>
    <property type="molecule type" value="Genomic_DNA"/>
</dbReference>
<evidence type="ECO:0000256" key="1">
    <source>
        <dbReference type="ARBA" id="ARBA00010040"/>
    </source>
</evidence>
<dbReference type="AlphaFoldDB" id="A0A427YD29"/>
<organism evidence="9 10">
    <name type="scientific">Saitozyma podzolica</name>
    <dbReference type="NCBI Taxonomy" id="1890683"/>
    <lineage>
        <taxon>Eukaryota</taxon>
        <taxon>Fungi</taxon>
        <taxon>Dikarya</taxon>
        <taxon>Basidiomycota</taxon>
        <taxon>Agaricomycotina</taxon>
        <taxon>Tremellomycetes</taxon>
        <taxon>Tremellales</taxon>
        <taxon>Trimorphomycetaceae</taxon>
        <taxon>Saitozyma</taxon>
    </lineage>
</organism>
<dbReference type="Pfam" id="PF00326">
    <property type="entry name" value="Peptidase_S9"/>
    <property type="match status" value="1"/>
</dbReference>
<comment type="similarity">
    <text evidence="1">Belongs to the peptidase S9C family.</text>
</comment>
<evidence type="ECO:0000313" key="9">
    <source>
        <dbReference type="EMBL" id="RSH88998.1"/>
    </source>
</evidence>
<keyword evidence="3 7" id="KW-0732">Signal</keyword>
<evidence type="ECO:0000256" key="4">
    <source>
        <dbReference type="ARBA" id="ARBA00022801"/>
    </source>
</evidence>
<keyword evidence="10" id="KW-1185">Reference proteome</keyword>
<accession>A0A427YD29</accession>
<evidence type="ECO:0000256" key="5">
    <source>
        <dbReference type="ARBA" id="ARBA00032829"/>
    </source>
</evidence>
<proteinExistence type="inferred from homology"/>
<dbReference type="Gene3D" id="3.40.50.1820">
    <property type="entry name" value="alpha/beta hydrolase"/>
    <property type="match status" value="1"/>
</dbReference>
<feature type="compositionally biased region" description="Low complexity" evidence="6">
    <location>
        <begin position="667"/>
        <end position="678"/>
    </location>
</feature>
<comment type="caution">
    <text evidence="9">The sequence shown here is derived from an EMBL/GenBank/DDBJ whole genome shotgun (WGS) entry which is preliminary data.</text>
</comment>
<keyword evidence="2" id="KW-0645">Protease</keyword>
<reference evidence="9 10" key="1">
    <citation type="submission" date="2018-11" db="EMBL/GenBank/DDBJ databases">
        <title>Genome sequence of Saitozyma podzolica DSM 27192.</title>
        <authorList>
            <person name="Aliyu H."/>
            <person name="Gorte O."/>
            <person name="Ochsenreither K."/>
        </authorList>
    </citation>
    <scope>NUCLEOTIDE SEQUENCE [LARGE SCALE GENOMIC DNA]</scope>
    <source>
        <strain evidence="9 10">DSM 27192</strain>
    </source>
</reference>
<feature type="region of interest" description="Disordered" evidence="6">
    <location>
        <begin position="666"/>
        <end position="692"/>
    </location>
</feature>
<evidence type="ECO:0000313" key="10">
    <source>
        <dbReference type="Proteomes" id="UP000279259"/>
    </source>
</evidence>
<gene>
    <name evidence="9" type="ORF">EHS25_002660</name>
</gene>
<dbReference type="SUPFAM" id="SSF53474">
    <property type="entry name" value="alpha/beta-Hydrolases"/>
    <property type="match status" value="1"/>
</dbReference>
<dbReference type="STRING" id="1890683.A0A427YD29"/>
<dbReference type="Proteomes" id="UP000279259">
    <property type="component" value="Unassembled WGS sequence"/>
</dbReference>
<keyword evidence="4" id="KW-0378">Hydrolase</keyword>
<dbReference type="GO" id="GO:0004252">
    <property type="term" value="F:serine-type endopeptidase activity"/>
    <property type="evidence" value="ECO:0007669"/>
    <property type="project" value="TreeGrafter"/>
</dbReference>
<dbReference type="PANTHER" id="PTHR42776">
    <property type="entry name" value="SERINE PEPTIDASE S9 FAMILY MEMBER"/>
    <property type="match status" value="1"/>
</dbReference>
<feature type="signal peptide" evidence="7">
    <location>
        <begin position="1"/>
        <end position="15"/>
    </location>
</feature>
<evidence type="ECO:0000256" key="6">
    <source>
        <dbReference type="SAM" id="MobiDB-lite"/>
    </source>
</evidence>
<name>A0A427YD29_9TREE</name>
<evidence type="ECO:0000256" key="7">
    <source>
        <dbReference type="SAM" id="SignalP"/>
    </source>
</evidence>